<dbReference type="InterPro" id="IPR000544">
    <property type="entry name" value="Octanoyltransferase"/>
</dbReference>
<dbReference type="Pfam" id="PF21948">
    <property type="entry name" value="LplA-B_cat"/>
    <property type="match status" value="1"/>
</dbReference>
<feature type="binding site" evidence="7">
    <location>
        <begin position="183"/>
        <end position="185"/>
    </location>
    <ligand>
        <name>substrate</name>
    </ligand>
</feature>
<dbReference type="SUPFAM" id="SSF55681">
    <property type="entry name" value="Class II aaRS and biotin synthetases"/>
    <property type="match status" value="1"/>
</dbReference>
<dbReference type="PIRSF" id="PIRSF016262">
    <property type="entry name" value="LPLase"/>
    <property type="match status" value="1"/>
</dbReference>
<feature type="active site" description="Acyl-thioester intermediate" evidence="6">
    <location>
        <position position="201"/>
    </location>
</feature>
<comment type="function">
    <text evidence="5">Catalyzes the transfer of endogenously produced octanoic acid from octanoyl-acyl-carrier-protein onto the lipoyl domains of lipoate-dependent enzymes. Lipoyl-ACP can also act as a substrate although octanoyl-ACP is likely to be the physiological substrate.</text>
</comment>
<dbReference type="GO" id="GO:0009249">
    <property type="term" value="P:protein lipoylation"/>
    <property type="evidence" value="ECO:0007669"/>
    <property type="project" value="InterPro"/>
</dbReference>
<dbReference type="InterPro" id="IPR004143">
    <property type="entry name" value="BPL_LPL_catalytic"/>
</dbReference>
<organism evidence="10 11">
    <name type="scientific">Acrodontium crateriforme</name>
    <dbReference type="NCBI Taxonomy" id="150365"/>
    <lineage>
        <taxon>Eukaryota</taxon>
        <taxon>Fungi</taxon>
        <taxon>Dikarya</taxon>
        <taxon>Ascomycota</taxon>
        <taxon>Pezizomycotina</taxon>
        <taxon>Dothideomycetes</taxon>
        <taxon>Dothideomycetidae</taxon>
        <taxon>Mycosphaerellales</taxon>
        <taxon>Teratosphaeriaceae</taxon>
        <taxon>Acrodontium</taxon>
    </lineage>
</organism>
<dbReference type="Proteomes" id="UP001303373">
    <property type="component" value="Chromosome 6"/>
</dbReference>
<gene>
    <name evidence="10" type="ORF">R9X50_00457600</name>
</gene>
<evidence type="ECO:0000259" key="9">
    <source>
        <dbReference type="PROSITE" id="PS51733"/>
    </source>
</evidence>
<protein>
    <recommendedName>
        <fullName evidence="5">Octanoyltransferase</fullName>
        <ecNumber evidence="5">2.3.1.181</ecNumber>
    </recommendedName>
</protein>
<dbReference type="PROSITE" id="PS51733">
    <property type="entry name" value="BPL_LPL_CATALYTIC"/>
    <property type="match status" value="1"/>
</dbReference>
<dbReference type="PROSITE" id="PS01313">
    <property type="entry name" value="LIPB"/>
    <property type="match status" value="1"/>
</dbReference>
<evidence type="ECO:0000256" key="2">
    <source>
        <dbReference type="ARBA" id="ARBA00007907"/>
    </source>
</evidence>
<evidence type="ECO:0000256" key="3">
    <source>
        <dbReference type="ARBA" id="ARBA00022679"/>
    </source>
</evidence>
<evidence type="ECO:0000256" key="7">
    <source>
        <dbReference type="PIRSR" id="PIRSR016262-2"/>
    </source>
</evidence>
<feature type="binding site" evidence="7">
    <location>
        <begin position="88"/>
        <end position="95"/>
    </location>
    <ligand>
        <name>substrate</name>
    </ligand>
</feature>
<evidence type="ECO:0000313" key="11">
    <source>
        <dbReference type="Proteomes" id="UP001303373"/>
    </source>
</evidence>
<reference evidence="10 11" key="1">
    <citation type="submission" date="2023-11" db="EMBL/GenBank/DDBJ databases">
        <title>An acidophilic fungus is an integral part of prey digestion in a carnivorous sundew plant.</title>
        <authorList>
            <person name="Tsai I.J."/>
        </authorList>
    </citation>
    <scope>NUCLEOTIDE SEQUENCE [LARGE SCALE GENOMIC DNA]</scope>
    <source>
        <strain evidence="10">169a</strain>
    </source>
</reference>
<comment type="pathway">
    <text evidence="1 5">Protein modification; protein lipoylation via endogenous pathway; protein N(6)-(lipoyl)lysine from octanoyl-[acyl-carrier-protein]: step 1/2.</text>
</comment>
<evidence type="ECO:0000256" key="1">
    <source>
        <dbReference type="ARBA" id="ARBA00004821"/>
    </source>
</evidence>
<name>A0AAQ3R8H5_9PEZI</name>
<dbReference type="AlphaFoldDB" id="A0AAQ3R8H5"/>
<feature type="domain" description="BPL/LPL catalytic" evidence="9">
    <location>
        <begin position="39"/>
        <end position="240"/>
    </location>
</feature>
<feature type="site" description="Lowers pKa of active site Cys" evidence="8">
    <location>
        <position position="167"/>
    </location>
</feature>
<evidence type="ECO:0000256" key="4">
    <source>
        <dbReference type="ARBA" id="ARBA00023315"/>
    </source>
</evidence>
<dbReference type="Gene3D" id="3.30.930.10">
    <property type="entry name" value="Bira Bifunctional Protein, Domain 2"/>
    <property type="match status" value="1"/>
</dbReference>
<dbReference type="NCBIfam" id="TIGR00214">
    <property type="entry name" value="lipB"/>
    <property type="match status" value="1"/>
</dbReference>
<evidence type="ECO:0000256" key="8">
    <source>
        <dbReference type="PIRSR" id="PIRSR016262-3"/>
    </source>
</evidence>
<evidence type="ECO:0000256" key="6">
    <source>
        <dbReference type="PIRSR" id="PIRSR016262-1"/>
    </source>
</evidence>
<dbReference type="PANTHER" id="PTHR10993">
    <property type="entry name" value="OCTANOYLTRANSFERASE"/>
    <property type="match status" value="1"/>
</dbReference>
<dbReference type="EC" id="2.3.1.181" evidence="5"/>
<accession>A0AAQ3R8H5</accession>
<sequence length="250" mass="26541">MKLRHIHLPGITSYESAAALQDRLVAAFLAHKASPATNAAPLPAVITAQFSPVYTCGRREIGTVSSAQREKLTSSTPWGKAEFYEAKRGGQTTFHGPGQLTAYTVLDLKRHALSPRCHVSLLEQVAIDTCAAFGVKATRTENPGVWIPASETGLDGTISRKAGREEKICALGVHLRRNISSHGLGLNVSTDLGWFDRIVACGLEGLGTTSLEREGVRGIKVEDAGAVFVALLAKALKGVDGAVELSSELD</sequence>
<dbReference type="EMBL" id="CP138585">
    <property type="protein sequence ID" value="WPH01724.1"/>
    <property type="molecule type" value="Genomic_DNA"/>
</dbReference>
<feature type="binding site" evidence="7">
    <location>
        <begin position="170"/>
        <end position="172"/>
    </location>
    <ligand>
        <name>substrate</name>
    </ligand>
</feature>
<dbReference type="CDD" id="cd16444">
    <property type="entry name" value="LipB"/>
    <property type="match status" value="1"/>
</dbReference>
<keyword evidence="3 5" id="KW-0808">Transferase</keyword>
<comment type="similarity">
    <text evidence="2 5">Belongs to the LipB family.</text>
</comment>
<keyword evidence="4 5" id="KW-0012">Acyltransferase</keyword>
<dbReference type="GO" id="GO:0033819">
    <property type="term" value="F:lipoyl(octanoyl) transferase activity"/>
    <property type="evidence" value="ECO:0007669"/>
    <property type="project" value="UniProtKB-EC"/>
</dbReference>
<dbReference type="InterPro" id="IPR045864">
    <property type="entry name" value="aa-tRNA-synth_II/BPL/LPL"/>
</dbReference>
<keyword evidence="11" id="KW-1185">Reference proteome</keyword>
<proteinExistence type="inferred from homology"/>
<comment type="catalytic activity">
    <reaction evidence="5">
        <text>octanoyl-[ACP] + L-lysyl-[protein] = N(6)-octanoyl-L-lysyl-[protein] + holo-[ACP] + H(+)</text>
        <dbReference type="Rhea" id="RHEA:17665"/>
        <dbReference type="Rhea" id="RHEA-COMP:9636"/>
        <dbReference type="Rhea" id="RHEA-COMP:9685"/>
        <dbReference type="Rhea" id="RHEA-COMP:9752"/>
        <dbReference type="Rhea" id="RHEA-COMP:9928"/>
        <dbReference type="ChEBI" id="CHEBI:15378"/>
        <dbReference type="ChEBI" id="CHEBI:29969"/>
        <dbReference type="ChEBI" id="CHEBI:64479"/>
        <dbReference type="ChEBI" id="CHEBI:78463"/>
        <dbReference type="ChEBI" id="CHEBI:78809"/>
        <dbReference type="EC" id="2.3.1.181"/>
    </reaction>
</comment>
<evidence type="ECO:0000256" key="5">
    <source>
        <dbReference type="PIRNR" id="PIRNR016262"/>
    </source>
</evidence>
<dbReference type="PANTHER" id="PTHR10993:SF7">
    <property type="entry name" value="LIPOYLTRANSFERASE 2, MITOCHONDRIAL-RELATED"/>
    <property type="match status" value="1"/>
</dbReference>
<dbReference type="InterPro" id="IPR020605">
    <property type="entry name" value="Octanoyltransferase_CS"/>
</dbReference>
<evidence type="ECO:0000313" key="10">
    <source>
        <dbReference type="EMBL" id="WPH01724.1"/>
    </source>
</evidence>